<dbReference type="InterPro" id="IPR046461">
    <property type="entry name" value="TerL_ATPase"/>
</dbReference>
<reference evidence="3 4" key="2">
    <citation type="journal article" date="2015" name="Stand. Genomic Sci.">
        <title>Draft genome sequence of Cellulomonas carbonis T26(T) and comparative analysis of six Cellulomonas genomes.</title>
        <authorList>
            <person name="Zhuang W."/>
            <person name="Zhang S."/>
            <person name="Xia X."/>
            <person name="Wang G."/>
        </authorList>
    </citation>
    <scope>NUCLEOTIDE SEQUENCE [LARGE SCALE GENOMIC DNA]</scope>
    <source>
        <strain evidence="3 4">T26</strain>
    </source>
</reference>
<dbReference type="Pfam" id="PF20441">
    <property type="entry name" value="TerL_nuclease"/>
    <property type="match status" value="1"/>
</dbReference>
<dbReference type="PANTHER" id="PTHR41287">
    <property type="match status" value="1"/>
</dbReference>
<evidence type="ECO:0000259" key="2">
    <source>
        <dbReference type="Pfam" id="PF20441"/>
    </source>
</evidence>
<sequence length="541" mass="62471">MVIGRELRIALEKYVSEMCDPRFVYDTKEADFRMAFMERFCKLTKSPFYGKPMKLMLWQKAFIECLYSFKWRDSGKDRFRKALLLLSRKGGKSELTIALAFTELMVGAKGSDIVCSSNDDTQANILYLGIDTMRKLFDPENKRTKKNISNIWNRRTDSKIFKLTQKTQNKEGRNIDFGIVDELHEMKTNEIYKSIEQSQSIKSNPKLVCITTEGFVNGGLLDELTKQARATINDEIDNPSFLVWMYTQDSEQEVWQNPDSWYKSNPTLGVIKQKDYLEDQLKIAKISKADRTFILCKDFNIKQNTSDSWLLMDDYIYPMPEYNPESFAGCVCLGGVDLSETTDLTVAHLLVTLPNDSRKFILSHYWIPQTKLEVNADSSSGAKYREWAEKGYLTVCEGNDIDVRLVADWFADLCRTYRIKIFKVGYDNRFARPFVERLEDYGIDSEMVYQNAQTMSNPMKILEADFKSRNVQYSNNPITQWCLGNTCAIVDNLGRCMAMKINNQASRRIDGAVALIIAYATLYHNRGEYCNYSEVNKIVDT</sequence>
<evidence type="ECO:0000313" key="3">
    <source>
        <dbReference type="EMBL" id="KGM09445.1"/>
    </source>
</evidence>
<dbReference type="InterPro" id="IPR005021">
    <property type="entry name" value="Terminase_largesu-like"/>
</dbReference>
<protein>
    <submittedName>
        <fullName evidence="3">Terminase</fullName>
    </submittedName>
</protein>
<feature type="domain" description="Terminase large subunit-like endonuclease" evidence="2">
    <location>
        <begin position="236"/>
        <end position="520"/>
    </location>
</feature>
<accession>A0A0A0BNE1</accession>
<dbReference type="AlphaFoldDB" id="A0A0A0BNE1"/>
<reference evidence="3 4" key="1">
    <citation type="submission" date="2013-08" db="EMBL/GenBank/DDBJ databases">
        <title>Genome sequencing of Cellulomonas carbonis T26.</title>
        <authorList>
            <person name="Chen F."/>
            <person name="Li Y."/>
            <person name="Wang G."/>
        </authorList>
    </citation>
    <scope>NUCLEOTIDE SEQUENCE [LARGE SCALE GENOMIC DNA]</scope>
    <source>
        <strain evidence="3 4">T26</strain>
    </source>
</reference>
<dbReference type="Proteomes" id="UP000029839">
    <property type="component" value="Unassembled WGS sequence"/>
</dbReference>
<dbReference type="Pfam" id="PF03354">
    <property type="entry name" value="TerL_ATPase"/>
    <property type="match status" value="1"/>
</dbReference>
<name>A0A0A0BNE1_9CELL</name>
<dbReference type="Gene3D" id="3.40.50.300">
    <property type="entry name" value="P-loop containing nucleotide triphosphate hydrolases"/>
    <property type="match status" value="1"/>
</dbReference>
<dbReference type="InterPro" id="IPR046462">
    <property type="entry name" value="TerL_nuclease"/>
</dbReference>
<organism evidence="3 4">
    <name type="scientific">Cellulomonas carbonis T26</name>
    <dbReference type="NCBI Taxonomy" id="947969"/>
    <lineage>
        <taxon>Bacteria</taxon>
        <taxon>Bacillati</taxon>
        <taxon>Actinomycetota</taxon>
        <taxon>Actinomycetes</taxon>
        <taxon>Micrococcales</taxon>
        <taxon>Cellulomonadaceae</taxon>
        <taxon>Cellulomonas</taxon>
    </lineage>
</organism>
<keyword evidence="4" id="KW-1185">Reference proteome</keyword>
<comment type="caution">
    <text evidence="3">The sequence shown here is derived from an EMBL/GenBank/DDBJ whole genome shotgun (WGS) entry which is preliminary data.</text>
</comment>
<dbReference type="PANTHER" id="PTHR41287:SF1">
    <property type="entry name" value="PROTEIN YMFN"/>
    <property type="match status" value="1"/>
</dbReference>
<evidence type="ECO:0000259" key="1">
    <source>
        <dbReference type="Pfam" id="PF03354"/>
    </source>
</evidence>
<feature type="domain" description="Terminase large subunit-like ATPase" evidence="1">
    <location>
        <begin position="58"/>
        <end position="228"/>
    </location>
</feature>
<dbReference type="EMBL" id="AXCY01000096">
    <property type="protein sequence ID" value="KGM09445.1"/>
    <property type="molecule type" value="Genomic_DNA"/>
</dbReference>
<evidence type="ECO:0000313" key="4">
    <source>
        <dbReference type="Proteomes" id="UP000029839"/>
    </source>
</evidence>
<gene>
    <name evidence="3" type="ORF">N868_02145</name>
</gene>
<dbReference type="InterPro" id="IPR027417">
    <property type="entry name" value="P-loop_NTPase"/>
</dbReference>
<dbReference type="GO" id="GO:0004519">
    <property type="term" value="F:endonuclease activity"/>
    <property type="evidence" value="ECO:0007669"/>
    <property type="project" value="InterPro"/>
</dbReference>
<proteinExistence type="predicted"/>